<evidence type="ECO:0008006" key="6">
    <source>
        <dbReference type="Google" id="ProtNLM"/>
    </source>
</evidence>
<keyword evidence="3" id="KW-0408">Iron</keyword>
<keyword evidence="4" id="KW-0411">Iron-sulfur</keyword>
<dbReference type="GO" id="GO:0003824">
    <property type="term" value="F:catalytic activity"/>
    <property type="evidence" value="ECO:0007669"/>
    <property type="project" value="InterPro"/>
</dbReference>
<evidence type="ECO:0000256" key="2">
    <source>
        <dbReference type="ARBA" id="ARBA00022723"/>
    </source>
</evidence>
<evidence type="ECO:0000256" key="3">
    <source>
        <dbReference type="ARBA" id="ARBA00023004"/>
    </source>
</evidence>
<organism evidence="5">
    <name type="scientific">Siphoviridae sp. ctmYS12</name>
    <dbReference type="NCBI Taxonomy" id="2825652"/>
    <lineage>
        <taxon>Viruses</taxon>
        <taxon>Duplodnaviria</taxon>
        <taxon>Heunggongvirae</taxon>
        <taxon>Uroviricota</taxon>
        <taxon>Caudoviricetes</taxon>
    </lineage>
</organism>
<reference evidence="5" key="1">
    <citation type="journal article" date="2021" name="Proc. Natl. Acad. Sci. U.S.A.">
        <title>A Catalog of Tens of Thousands of Viruses from Human Metagenomes Reveals Hidden Associations with Chronic Diseases.</title>
        <authorList>
            <person name="Tisza M.J."/>
            <person name="Buck C.B."/>
        </authorList>
    </citation>
    <scope>NUCLEOTIDE SEQUENCE</scope>
    <source>
        <strain evidence="5">CtmYS12</strain>
    </source>
</reference>
<dbReference type="GO" id="GO:0051536">
    <property type="term" value="F:iron-sulfur cluster binding"/>
    <property type="evidence" value="ECO:0007669"/>
    <property type="project" value="UniProtKB-KW"/>
</dbReference>
<sequence length="179" mass="21237">MAELNPKTDATKKVIHLMVTPLCNRNCRYCCNKQYDINDISYVTDEELREAEVLCLTGGEPFLFTDPCWIARHYKRRYSNIKKVYVYTNAKELYLWLAGYNLIHNIDGLNVSIKNKDDLYFFKELVHNYQNQICVDNCMSNRVYIFDSLIPDDLGIFEPIIREWQEDFKPAPDSIFRRL</sequence>
<dbReference type="InterPro" id="IPR058240">
    <property type="entry name" value="rSAM_sf"/>
</dbReference>
<keyword evidence="2" id="KW-0479">Metal-binding</keyword>
<dbReference type="SUPFAM" id="SSF102114">
    <property type="entry name" value="Radical SAM enzymes"/>
    <property type="match status" value="1"/>
</dbReference>
<dbReference type="Gene3D" id="3.20.20.70">
    <property type="entry name" value="Aldolase class I"/>
    <property type="match status" value="1"/>
</dbReference>
<keyword evidence="1" id="KW-0949">S-adenosyl-L-methionine</keyword>
<name>A0A8S5P7V9_9CAUD</name>
<dbReference type="SFLD" id="SFLDS00029">
    <property type="entry name" value="Radical_SAM"/>
    <property type="match status" value="1"/>
</dbReference>
<evidence type="ECO:0000313" key="5">
    <source>
        <dbReference type="EMBL" id="DAE02507.1"/>
    </source>
</evidence>
<dbReference type="InterPro" id="IPR013785">
    <property type="entry name" value="Aldolase_TIM"/>
</dbReference>
<dbReference type="EMBL" id="BK015347">
    <property type="protein sequence ID" value="DAE02507.1"/>
    <property type="molecule type" value="Genomic_DNA"/>
</dbReference>
<protein>
    <recommendedName>
        <fullName evidence="6">Radical SAM protein</fullName>
    </recommendedName>
</protein>
<evidence type="ECO:0000256" key="4">
    <source>
        <dbReference type="ARBA" id="ARBA00023014"/>
    </source>
</evidence>
<accession>A0A8S5P7V9</accession>
<proteinExistence type="predicted"/>
<dbReference type="CDD" id="cd01335">
    <property type="entry name" value="Radical_SAM"/>
    <property type="match status" value="1"/>
</dbReference>
<dbReference type="InterPro" id="IPR007197">
    <property type="entry name" value="rSAM"/>
</dbReference>
<dbReference type="GO" id="GO:0046872">
    <property type="term" value="F:metal ion binding"/>
    <property type="evidence" value="ECO:0007669"/>
    <property type="project" value="UniProtKB-KW"/>
</dbReference>
<evidence type="ECO:0000256" key="1">
    <source>
        <dbReference type="ARBA" id="ARBA00022691"/>
    </source>
</evidence>